<sequence length="92" mass="10546">MACLSRRTSNENEDSLSAKPTTDKHHIAMITPPTRTRVYSEPQKKRHGALIDASNSMYNMYAAFCAVHIDHGMIAYKLIYGRTYQEKHVDFL</sequence>
<evidence type="ECO:0000256" key="1">
    <source>
        <dbReference type="SAM" id="MobiDB-lite"/>
    </source>
</evidence>
<organism evidence="2 3">
    <name type="scientific">Tegillarca granosa</name>
    <name type="common">Malaysian cockle</name>
    <name type="synonym">Anadara granosa</name>
    <dbReference type="NCBI Taxonomy" id="220873"/>
    <lineage>
        <taxon>Eukaryota</taxon>
        <taxon>Metazoa</taxon>
        <taxon>Spiralia</taxon>
        <taxon>Lophotrochozoa</taxon>
        <taxon>Mollusca</taxon>
        <taxon>Bivalvia</taxon>
        <taxon>Autobranchia</taxon>
        <taxon>Pteriomorphia</taxon>
        <taxon>Arcoida</taxon>
        <taxon>Arcoidea</taxon>
        <taxon>Arcidae</taxon>
        <taxon>Tegillarca</taxon>
    </lineage>
</organism>
<feature type="region of interest" description="Disordered" evidence="1">
    <location>
        <begin position="1"/>
        <end position="26"/>
    </location>
</feature>
<reference evidence="2 3" key="1">
    <citation type="submission" date="2022-12" db="EMBL/GenBank/DDBJ databases">
        <title>Chromosome-level genome of Tegillarca granosa.</title>
        <authorList>
            <person name="Kim J."/>
        </authorList>
    </citation>
    <scope>NUCLEOTIDE SEQUENCE [LARGE SCALE GENOMIC DNA]</scope>
    <source>
        <strain evidence="2">Teg-2019</strain>
        <tissue evidence="2">Adductor muscle</tissue>
    </source>
</reference>
<name>A0ABQ9EIC2_TEGGR</name>
<dbReference type="Proteomes" id="UP001217089">
    <property type="component" value="Unassembled WGS sequence"/>
</dbReference>
<comment type="caution">
    <text evidence="2">The sequence shown here is derived from an EMBL/GenBank/DDBJ whole genome shotgun (WGS) entry which is preliminary data.</text>
</comment>
<evidence type="ECO:0000313" key="2">
    <source>
        <dbReference type="EMBL" id="KAJ8303677.1"/>
    </source>
</evidence>
<keyword evidence="3" id="KW-1185">Reference proteome</keyword>
<protein>
    <submittedName>
        <fullName evidence="2">Uncharacterized protein</fullName>
    </submittedName>
</protein>
<proteinExistence type="predicted"/>
<evidence type="ECO:0000313" key="3">
    <source>
        <dbReference type="Proteomes" id="UP001217089"/>
    </source>
</evidence>
<gene>
    <name evidence="2" type="ORF">KUTeg_018787</name>
</gene>
<accession>A0ABQ9EIC2</accession>
<dbReference type="EMBL" id="JARBDR010000915">
    <property type="protein sequence ID" value="KAJ8303677.1"/>
    <property type="molecule type" value="Genomic_DNA"/>
</dbReference>